<feature type="region of interest" description="Disordered" evidence="3">
    <location>
        <begin position="1"/>
        <end position="22"/>
    </location>
</feature>
<feature type="compositionally biased region" description="Polar residues" evidence="3">
    <location>
        <begin position="382"/>
        <end position="411"/>
    </location>
</feature>
<protein>
    <recommendedName>
        <fullName evidence="8">BTB domain-containing protein</fullName>
    </recommendedName>
</protein>
<feature type="region of interest" description="Disordered" evidence="3">
    <location>
        <begin position="379"/>
        <end position="415"/>
    </location>
</feature>
<dbReference type="OrthoDB" id="10526417at2759"/>
<feature type="region of interest" description="Disordered" evidence="3">
    <location>
        <begin position="339"/>
        <end position="359"/>
    </location>
</feature>
<dbReference type="SUPFAM" id="SSF54695">
    <property type="entry name" value="POZ domain"/>
    <property type="match status" value="1"/>
</dbReference>
<dbReference type="InterPro" id="IPR000210">
    <property type="entry name" value="BTB/POZ_dom"/>
</dbReference>
<evidence type="ECO:0008006" key="8">
    <source>
        <dbReference type="Google" id="ProtNLM"/>
    </source>
</evidence>
<dbReference type="InterPro" id="IPR011333">
    <property type="entry name" value="SKP1/BTB/POZ_sf"/>
</dbReference>
<dbReference type="PROSITE" id="PS50097">
    <property type="entry name" value="BTB"/>
    <property type="match status" value="1"/>
</dbReference>
<evidence type="ECO:0000256" key="1">
    <source>
        <dbReference type="ARBA" id="ARBA00022443"/>
    </source>
</evidence>
<accession>U1GP30</accession>
<dbReference type="CDD" id="cd18186">
    <property type="entry name" value="BTB_POZ_ZBTB_KLHL-like"/>
    <property type="match status" value="1"/>
</dbReference>
<evidence type="ECO:0000256" key="3">
    <source>
        <dbReference type="SAM" id="MobiDB-lite"/>
    </source>
</evidence>
<dbReference type="Gene3D" id="3.30.710.10">
    <property type="entry name" value="Potassium Channel Kv1.1, Chain A"/>
    <property type="match status" value="1"/>
</dbReference>
<reference evidence="7" key="1">
    <citation type="journal article" date="2014" name="BMC Genomics">
        <title>Genome characteristics reveal the impact of lichenization on lichen-forming fungus Endocarpon pusillum Hedwig (Verrucariales, Ascomycota).</title>
        <authorList>
            <person name="Wang Y.-Y."/>
            <person name="Liu B."/>
            <person name="Zhang X.-Y."/>
            <person name="Zhou Q.-M."/>
            <person name="Zhang T."/>
            <person name="Li H."/>
            <person name="Yu Y.-F."/>
            <person name="Zhang X.-L."/>
            <person name="Hao X.-Y."/>
            <person name="Wang M."/>
            <person name="Wang L."/>
            <person name="Wei J.-C."/>
        </authorList>
    </citation>
    <scope>NUCLEOTIDE SEQUENCE [LARGE SCALE GENOMIC DNA]</scope>
    <source>
        <strain evidence="7">Z07020 / HMAS-L-300199</strain>
    </source>
</reference>
<feature type="compositionally biased region" description="Basic and acidic residues" evidence="3">
    <location>
        <begin position="340"/>
        <end position="359"/>
    </location>
</feature>
<dbReference type="SUPFAM" id="SSF50044">
    <property type="entry name" value="SH3-domain"/>
    <property type="match status" value="1"/>
</dbReference>
<evidence type="ECO:0000313" key="7">
    <source>
        <dbReference type="Proteomes" id="UP000019373"/>
    </source>
</evidence>
<dbReference type="HOGENOM" id="CLU_554351_0_0_1"/>
<organism evidence="6 7">
    <name type="scientific">Endocarpon pusillum (strain Z07020 / HMAS-L-300199)</name>
    <name type="common">Lichen-forming fungus</name>
    <dbReference type="NCBI Taxonomy" id="1263415"/>
    <lineage>
        <taxon>Eukaryota</taxon>
        <taxon>Fungi</taxon>
        <taxon>Dikarya</taxon>
        <taxon>Ascomycota</taxon>
        <taxon>Pezizomycotina</taxon>
        <taxon>Eurotiomycetes</taxon>
        <taxon>Chaetothyriomycetidae</taxon>
        <taxon>Verrucariales</taxon>
        <taxon>Verrucariaceae</taxon>
        <taxon>Endocarpon</taxon>
    </lineage>
</organism>
<name>U1GP30_ENDPU</name>
<keyword evidence="7" id="KW-1185">Reference proteome</keyword>
<dbReference type="AlphaFoldDB" id="U1GP30"/>
<evidence type="ECO:0000256" key="2">
    <source>
        <dbReference type="PROSITE-ProRule" id="PRU00192"/>
    </source>
</evidence>
<feature type="compositionally biased region" description="Low complexity" evidence="3">
    <location>
        <begin position="1"/>
        <end position="11"/>
    </location>
</feature>
<dbReference type="Proteomes" id="UP000019373">
    <property type="component" value="Unassembled WGS sequence"/>
</dbReference>
<proteinExistence type="predicted"/>
<evidence type="ECO:0000259" key="5">
    <source>
        <dbReference type="PROSITE" id="PS50097"/>
    </source>
</evidence>
<sequence length="492" mass="54464">MASELSESSSSPDILTPAVSVDEQRDHVATTAHGLGDGVTAVQDDMALGMELMIKKMQIQSGVESTENAQPSRETIVGVIGENLQSEICTISVGEEKVNFNAHLAILKQSPVLATLLKHKQKPNKPLRIVFPNQSPPIIRGILQYLYGQELSQRTSDTAQQVEELCETYTIAGDLKLDILQGVIIDSLDSNTEPDMSKDFLCAAEKVYKKCAARWPFREFFKRKIKEEIRKEGLDDSSHLYYAFEDLVAAGGELAIDIAKVLMEVCTERIEICPDKLPNARAQYAESELALMYTTNDVLRAKIAAADVRSKDIEKAFEAAQKNAASNVEVAGNIARAAQHQRESAETALENERARADSAEARLHELSERALAAEQRLESLKKASSGQQDMSNIRDQAKNQEAQATKTTGPRTSRWRSLQDVWGQMEDEGVVAIASKSQSSPFPGCLAFEQGDLITNIGIWDNQWVGSCHGNRGYFQLDCVENPEMLEGRFRW</sequence>
<gene>
    <name evidence="6" type="ORF">EPUS_03873</name>
</gene>
<dbReference type="InterPro" id="IPR001452">
    <property type="entry name" value="SH3_domain"/>
</dbReference>
<keyword evidence="1 2" id="KW-0728">SH3 domain</keyword>
<evidence type="ECO:0000259" key="4">
    <source>
        <dbReference type="PROSITE" id="PS50002"/>
    </source>
</evidence>
<feature type="domain" description="BTB" evidence="5">
    <location>
        <begin position="89"/>
        <end position="155"/>
    </location>
</feature>
<dbReference type="SMART" id="SM00225">
    <property type="entry name" value="BTB"/>
    <property type="match status" value="1"/>
</dbReference>
<dbReference type="Pfam" id="PF00651">
    <property type="entry name" value="BTB"/>
    <property type="match status" value="1"/>
</dbReference>
<dbReference type="PANTHER" id="PTHR47843">
    <property type="entry name" value="BTB DOMAIN-CONTAINING PROTEIN-RELATED"/>
    <property type="match status" value="1"/>
</dbReference>
<dbReference type="InterPro" id="IPR036028">
    <property type="entry name" value="SH3-like_dom_sf"/>
</dbReference>
<dbReference type="GeneID" id="19238910"/>
<feature type="domain" description="SH3" evidence="4">
    <location>
        <begin position="427"/>
        <end position="485"/>
    </location>
</feature>
<dbReference type="RefSeq" id="XP_007800370.1">
    <property type="nucleotide sequence ID" value="XM_007802179.1"/>
</dbReference>
<evidence type="ECO:0000313" key="6">
    <source>
        <dbReference type="EMBL" id="ERF74058.1"/>
    </source>
</evidence>
<dbReference type="PROSITE" id="PS50002">
    <property type="entry name" value="SH3"/>
    <property type="match status" value="1"/>
</dbReference>
<dbReference type="EMBL" id="KE720909">
    <property type="protein sequence ID" value="ERF74058.1"/>
    <property type="molecule type" value="Genomic_DNA"/>
</dbReference>